<keyword evidence="5" id="KW-0175">Coiled coil</keyword>
<dbReference type="InterPro" id="IPR024607">
    <property type="entry name" value="Sulfatase_CS"/>
</dbReference>
<evidence type="ECO:0000256" key="5">
    <source>
        <dbReference type="SAM" id="Coils"/>
    </source>
</evidence>
<comment type="similarity">
    <text evidence="1">Belongs to the sulfatase family.</text>
</comment>
<keyword evidence="4" id="KW-0106">Calcium</keyword>
<protein>
    <submittedName>
        <fullName evidence="7">Arylsulfatase</fullName>
    </submittedName>
</protein>
<accession>A0A371IZN8</accession>
<feature type="coiled-coil region" evidence="5">
    <location>
        <begin position="414"/>
        <end position="441"/>
    </location>
</feature>
<dbReference type="RefSeq" id="WP_094368281.1">
    <property type="nucleotide sequence ID" value="NZ_NOJY02000037.1"/>
</dbReference>
<evidence type="ECO:0000256" key="4">
    <source>
        <dbReference type="ARBA" id="ARBA00022837"/>
    </source>
</evidence>
<evidence type="ECO:0000256" key="3">
    <source>
        <dbReference type="ARBA" id="ARBA00022801"/>
    </source>
</evidence>
<evidence type="ECO:0000313" key="7">
    <source>
        <dbReference type="EMBL" id="RDY26031.1"/>
    </source>
</evidence>
<dbReference type="InterPro" id="IPR017850">
    <property type="entry name" value="Alkaline_phosphatase_core_sf"/>
</dbReference>
<dbReference type="InterPro" id="IPR000917">
    <property type="entry name" value="Sulfatase_N"/>
</dbReference>
<dbReference type="Gene3D" id="3.40.720.10">
    <property type="entry name" value="Alkaline Phosphatase, subunit A"/>
    <property type="match status" value="1"/>
</dbReference>
<dbReference type="PROSITE" id="PS00149">
    <property type="entry name" value="SULFATASE_2"/>
    <property type="match status" value="1"/>
</dbReference>
<feature type="domain" description="Sulfatase N-terminal" evidence="6">
    <location>
        <begin position="4"/>
        <end position="329"/>
    </location>
</feature>
<name>A0A371IZN8_9FIRM</name>
<dbReference type="EMBL" id="NOJY02000037">
    <property type="protein sequence ID" value="RDY26031.1"/>
    <property type="molecule type" value="Genomic_DNA"/>
</dbReference>
<dbReference type="GO" id="GO:0046872">
    <property type="term" value="F:metal ion binding"/>
    <property type="evidence" value="ECO:0007669"/>
    <property type="project" value="UniProtKB-KW"/>
</dbReference>
<organism evidence="7 8">
    <name type="scientific">Romboutsia weinsteinii</name>
    <dbReference type="NCBI Taxonomy" id="2020949"/>
    <lineage>
        <taxon>Bacteria</taxon>
        <taxon>Bacillati</taxon>
        <taxon>Bacillota</taxon>
        <taxon>Clostridia</taxon>
        <taxon>Peptostreptococcales</taxon>
        <taxon>Peptostreptococcaceae</taxon>
        <taxon>Romboutsia</taxon>
    </lineage>
</organism>
<dbReference type="CDD" id="cd16152">
    <property type="entry name" value="sulfatase_like"/>
    <property type="match status" value="1"/>
</dbReference>
<dbReference type="PANTHER" id="PTHR42693">
    <property type="entry name" value="ARYLSULFATASE FAMILY MEMBER"/>
    <property type="match status" value="1"/>
</dbReference>
<dbReference type="Proteomes" id="UP000215694">
    <property type="component" value="Unassembled WGS sequence"/>
</dbReference>
<keyword evidence="8" id="KW-1185">Reference proteome</keyword>
<proteinExistence type="inferred from homology"/>
<keyword evidence="3" id="KW-0378">Hydrolase</keyword>
<gene>
    <name evidence="7" type="ORF">CHL78_015220</name>
</gene>
<evidence type="ECO:0000256" key="2">
    <source>
        <dbReference type="ARBA" id="ARBA00022723"/>
    </source>
</evidence>
<dbReference type="AlphaFoldDB" id="A0A371IZN8"/>
<evidence type="ECO:0000313" key="8">
    <source>
        <dbReference type="Proteomes" id="UP000215694"/>
    </source>
</evidence>
<dbReference type="SUPFAM" id="SSF53649">
    <property type="entry name" value="Alkaline phosphatase-like"/>
    <property type="match status" value="1"/>
</dbReference>
<sequence length="450" mass="51858">MEKPNIIVFFSDQQRYDTVGVYGQSLDITPNLDNMASEGVKFENAFTCQPVCGPARSCMQTGKYATQTDCFINDIGLKENELTIAKILNEEGYETAYIGKWHLASTKDICDFSTSPVPKNKRGGYKDYWMASDILEFTSHGYDGYVFNENMEKVEFKGYRADKMTDFALEFLDKRDQNKPFLMFLSHIEPHHQNDKKTYEGPIGSKKEFKNYILPEDLKNIEGDYDINYPDYLGCCKSLDNNLGRIRNKLKKLNIEENTVIIYTSDHGCHFKTKNKELPVGGADDYKRSFYENTIRVPLVVYGPGFKGGKVTKELSSLIDIPKTIVELARGNSKEFGEGVSLLDLANNKIKRDDIFIQISESYVGRAIRTKKYKYCIIDPTKLPYKDSYSLEYEEQYLFDLENDPLEKINLIDVDSYNDIKSELREKIKKYIRKVENLDIKILSKTTVNK</sequence>
<dbReference type="GO" id="GO:0004065">
    <property type="term" value="F:arylsulfatase activity"/>
    <property type="evidence" value="ECO:0007669"/>
    <property type="project" value="TreeGrafter"/>
</dbReference>
<evidence type="ECO:0000259" key="6">
    <source>
        <dbReference type="Pfam" id="PF00884"/>
    </source>
</evidence>
<reference evidence="7 8" key="1">
    <citation type="journal article" date="2017" name="Genome Announc.">
        <title>Draft Genome Sequence of Romboutsia weinsteinii sp. nov. Strain CCRI-19649(T) Isolated from Surface Water.</title>
        <authorList>
            <person name="Maheux A.F."/>
            <person name="Boudreau D.K."/>
            <person name="Berube E."/>
            <person name="Boissinot M."/>
            <person name="Cantin P."/>
            <person name="Raymond F."/>
            <person name="Corbeil J."/>
            <person name="Omar R.F."/>
            <person name="Bergeron M.G."/>
        </authorList>
    </citation>
    <scope>NUCLEOTIDE SEQUENCE [LARGE SCALE GENOMIC DNA]</scope>
    <source>
        <strain evidence="7 8">CCRI-19649</strain>
    </source>
</reference>
<keyword evidence="2" id="KW-0479">Metal-binding</keyword>
<dbReference type="InterPro" id="IPR050738">
    <property type="entry name" value="Sulfatase"/>
</dbReference>
<dbReference type="OrthoDB" id="279611at2"/>
<dbReference type="PANTHER" id="PTHR42693:SF53">
    <property type="entry name" value="ENDO-4-O-SULFATASE"/>
    <property type="match status" value="1"/>
</dbReference>
<comment type="caution">
    <text evidence="7">The sequence shown here is derived from an EMBL/GenBank/DDBJ whole genome shotgun (WGS) entry which is preliminary data.</text>
</comment>
<dbReference type="Pfam" id="PF00884">
    <property type="entry name" value="Sulfatase"/>
    <property type="match status" value="1"/>
</dbReference>
<evidence type="ECO:0000256" key="1">
    <source>
        <dbReference type="ARBA" id="ARBA00008779"/>
    </source>
</evidence>